<name>A0A6J4HAY6_9ACTN</name>
<feature type="transmembrane region" description="Helical" evidence="1">
    <location>
        <begin position="105"/>
        <end position="127"/>
    </location>
</feature>
<dbReference type="AlphaFoldDB" id="A0A6J4HAY6"/>
<sequence length="144" mass="15757">MPRPLEQRFARAGYVFAGGSALHLTDHLRRGQDSVTEELYWAGNVALIVQVVIVTLVVVRDRRAPIAAAAGGFPLALGFFAAHWLPAWSALSDPVWQIDSWVWLSYLASTLEIVGALMVGVVGLAIVRDRDRDRDRPGRLAPTA</sequence>
<feature type="transmembrane region" description="Helical" evidence="1">
    <location>
        <begin position="39"/>
        <end position="59"/>
    </location>
</feature>
<keyword evidence="1" id="KW-0812">Transmembrane</keyword>
<gene>
    <name evidence="2" type="ORF">AVDCRST_MAG50-497</name>
</gene>
<evidence type="ECO:0000313" key="2">
    <source>
        <dbReference type="EMBL" id="CAA9218446.1"/>
    </source>
</evidence>
<keyword evidence="1" id="KW-0472">Membrane</keyword>
<accession>A0A6J4HAY6</accession>
<dbReference type="EMBL" id="CADCTF010000021">
    <property type="protein sequence ID" value="CAA9218446.1"/>
    <property type="molecule type" value="Genomic_DNA"/>
</dbReference>
<keyword evidence="1" id="KW-1133">Transmembrane helix</keyword>
<feature type="transmembrane region" description="Helical" evidence="1">
    <location>
        <begin position="66"/>
        <end position="85"/>
    </location>
</feature>
<proteinExistence type="predicted"/>
<evidence type="ECO:0000256" key="1">
    <source>
        <dbReference type="SAM" id="Phobius"/>
    </source>
</evidence>
<reference evidence="2" key="1">
    <citation type="submission" date="2020-02" db="EMBL/GenBank/DDBJ databases">
        <authorList>
            <person name="Meier V. D."/>
        </authorList>
    </citation>
    <scope>NUCLEOTIDE SEQUENCE</scope>
    <source>
        <strain evidence="2">AVDCRST_MAG50</strain>
    </source>
</reference>
<organism evidence="2">
    <name type="scientific">uncultured Acidimicrobiales bacterium</name>
    <dbReference type="NCBI Taxonomy" id="310071"/>
    <lineage>
        <taxon>Bacteria</taxon>
        <taxon>Bacillati</taxon>
        <taxon>Actinomycetota</taxon>
        <taxon>Acidimicrobiia</taxon>
        <taxon>Acidimicrobiales</taxon>
        <taxon>environmental samples</taxon>
    </lineage>
</organism>
<protein>
    <submittedName>
        <fullName evidence="2">Uncharacterized protein</fullName>
    </submittedName>
</protein>